<keyword evidence="2" id="KW-0732">Signal</keyword>
<evidence type="ECO:0000313" key="3">
    <source>
        <dbReference type="EMBL" id="CAF0798261.1"/>
    </source>
</evidence>
<proteinExistence type="predicted"/>
<evidence type="ECO:0000256" key="2">
    <source>
        <dbReference type="SAM" id="SignalP"/>
    </source>
</evidence>
<keyword evidence="1" id="KW-0472">Membrane</keyword>
<keyword evidence="1" id="KW-0812">Transmembrane</keyword>
<dbReference type="Proteomes" id="UP000663864">
    <property type="component" value="Unassembled WGS sequence"/>
</dbReference>
<organism evidence="3 4">
    <name type="scientific">Rotaria sordida</name>
    <dbReference type="NCBI Taxonomy" id="392033"/>
    <lineage>
        <taxon>Eukaryota</taxon>
        <taxon>Metazoa</taxon>
        <taxon>Spiralia</taxon>
        <taxon>Gnathifera</taxon>
        <taxon>Rotifera</taxon>
        <taxon>Eurotatoria</taxon>
        <taxon>Bdelloidea</taxon>
        <taxon>Philodinida</taxon>
        <taxon>Philodinidae</taxon>
        <taxon>Rotaria</taxon>
    </lineage>
</organism>
<keyword evidence="1" id="KW-1133">Transmembrane helix</keyword>
<protein>
    <submittedName>
        <fullName evidence="3">Uncharacterized protein</fullName>
    </submittedName>
</protein>
<dbReference type="EMBL" id="CAJNOT010000044">
    <property type="protein sequence ID" value="CAF0798261.1"/>
    <property type="molecule type" value="Genomic_DNA"/>
</dbReference>
<sequence length="293" mass="34108">MFLVFIIIYLRTSSAFFLSTENRISTRNITCWNGSSSTLLFNCEACLVIARNYEIRTSLSLTGSGPLGITYQCLNVNQVEAYHENLVRECQNFPRGTLNGYDDFCIASPYSKLRGSYRACMCTTNACNYNYTECVQRGSPYWNRQAPLFTNTIVQLTNRVKCFRPYEDYKQSTFSSLTQLCPSNDNECKNFLFDNGVLCSISVDRTNYITRQTLPPSIYVSHLIKYKAMLCRSFTWTSKSIYFSQCQEDETVCMCAIDGCDQDLETCQKSKAIHIYYYYYYYYSFFLILFYLY</sequence>
<evidence type="ECO:0000313" key="4">
    <source>
        <dbReference type="Proteomes" id="UP000663864"/>
    </source>
</evidence>
<name>A0A813SQ40_9BILA</name>
<dbReference type="AlphaFoldDB" id="A0A813SQ40"/>
<feature type="transmembrane region" description="Helical" evidence="1">
    <location>
        <begin position="275"/>
        <end position="292"/>
    </location>
</feature>
<accession>A0A813SQ40</accession>
<feature type="signal peptide" evidence="2">
    <location>
        <begin position="1"/>
        <end position="15"/>
    </location>
</feature>
<comment type="caution">
    <text evidence="3">The sequence shown here is derived from an EMBL/GenBank/DDBJ whole genome shotgun (WGS) entry which is preliminary data.</text>
</comment>
<gene>
    <name evidence="3" type="ORF">ZHD862_LOCUS2272</name>
</gene>
<reference evidence="3" key="1">
    <citation type="submission" date="2021-02" db="EMBL/GenBank/DDBJ databases">
        <authorList>
            <person name="Nowell W R."/>
        </authorList>
    </citation>
    <scope>NUCLEOTIDE SEQUENCE</scope>
</reference>
<evidence type="ECO:0000256" key="1">
    <source>
        <dbReference type="SAM" id="Phobius"/>
    </source>
</evidence>
<feature type="chain" id="PRO_5032355170" evidence="2">
    <location>
        <begin position="16"/>
        <end position="293"/>
    </location>
</feature>